<dbReference type="AlphaFoldDB" id="A0A0G4I000"/>
<dbReference type="FunFam" id="2.20.25.350:FF:000001">
    <property type="entry name" value="Eukaryotic translation initiation factor 5"/>
    <property type="match status" value="1"/>
</dbReference>
<name>A0A0G4I000_9ALVE</name>
<dbReference type="InterPro" id="IPR016190">
    <property type="entry name" value="Transl_init_fac_IF2/IF5_Zn-bd"/>
</dbReference>
<dbReference type="FunFam" id="3.30.30.170:FF:000002">
    <property type="entry name" value="Eukaryotic translation initiation factor 5"/>
    <property type="match status" value="1"/>
</dbReference>
<keyword evidence="5" id="KW-0342">GTP-binding</keyword>
<feature type="region of interest" description="Disordered" evidence="6">
    <location>
        <begin position="477"/>
        <end position="548"/>
    </location>
</feature>
<dbReference type="InterPro" id="IPR016189">
    <property type="entry name" value="Transl_init_fac_IF2/IF5_N"/>
</dbReference>
<keyword evidence="2" id="KW-0396">Initiation factor</keyword>
<dbReference type="VEuPathDB" id="CryptoDB:Cvel_1603"/>
<dbReference type="PhylomeDB" id="A0A0G4I000"/>
<evidence type="ECO:0000256" key="1">
    <source>
        <dbReference type="ARBA" id="ARBA00010397"/>
    </source>
</evidence>
<dbReference type="InterPro" id="IPR045196">
    <property type="entry name" value="IF2/IF5"/>
</dbReference>
<organism evidence="8">
    <name type="scientific">Chromera velia CCMP2878</name>
    <dbReference type="NCBI Taxonomy" id="1169474"/>
    <lineage>
        <taxon>Eukaryota</taxon>
        <taxon>Sar</taxon>
        <taxon>Alveolata</taxon>
        <taxon>Colpodellida</taxon>
        <taxon>Chromeraceae</taxon>
        <taxon>Chromera</taxon>
    </lineage>
</organism>
<dbReference type="Gene3D" id="3.30.30.170">
    <property type="match status" value="1"/>
</dbReference>
<dbReference type="InterPro" id="IPR016024">
    <property type="entry name" value="ARM-type_fold"/>
</dbReference>
<dbReference type="Gene3D" id="1.25.40.180">
    <property type="match status" value="1"/>
</dbReference>
<gene>
    <name evidence="8" type="ORF">Cvel_1603</name>
</gene>
<comment type="similarity">
    <text evidence="1">Belongs to the eIF-2-beta/eIF-5 family.</text>
</comment>
<feature type="compositionally biased region" description="Acidic residues" evidence="6">
    <location>
        <begin position="478"/>
        <end position="495"/>
    </location>
</feature>
<dbReference type="Gene3D" id="2.20.25.350">
    <property type="match status" value="1"/>
</dbReference>
<dbReference type="PANTHER" id="PTHR23001">
    <property type="entry name" value="EUKARYOTIC TRANSLATION INITIATION FACTOR"/>
    <property type="match status" value="1"/>
</dbReference>
<dbReference type="EMBL" id="CDMZ01004581">
    <property type="protein sequence ID" value="CEM50181.1"/>
    <property type="molecule type" value="Genomic_DNA"/>
</dbReference>
<feature type="compositionally biased region" description="Basic and acidic residues" evidence="6">
    <location>
        <begin position="198"/>
        <end position="211"/>
    </location>
</feature>
<feature type="domain" description="W2" evidence="7">
    <location>
        <begin position="272"/>
        <end position="483"/>
    </location>
</feature>
<dbReference type="GO" id="GO:0005092">
    <property type="term" value="F:GDP-dissociation inhibitor activity"/>
    <property type="evidence" value="ECO:0007669"/>
    <property type="project" value="TreeGrafter"/>
</dbReference>
<feature type="compositionally biased region" description="Basic residues" evidence="6">
    <location>
        <begin position="212"/>
        <end position="228"/>
    </location>
</feature>
<dbReference type="Pfam" id="PF02020">
    <property type="entry name" value="W2"/>
    <property type="match status" value="1"/>
</dbReference>
<feature type="compositionally biased region" description="Acidic residues" evidence="6">
    <location>
        <begin position="537"/>
        <end position="548"/>
    </location>
</feature>
<dbReference type="InterPro" id="IPR003307">
    <property type="entry name" value="W2_domain"/>
</dbReference>
<dbReference type="Pfam" id="PF01873">
    <property type="entry name" value="eIF-5_eIF-2B"/>
    <property type="match status" value="1"/>
</dbReference>
<dbReference type="GO" id="GO:0001732">
    <property type="term" value="P:formation of cytoplasmic translation initiation complex"/>
    <property type="evidence" value="ECO:0007669"/>
    <property type="project" value="TreeGrafter"/>
</dbReference>
<dbReference type="GO" id="GO:0003743">
    <property type="term" value="F:translation initiation factor activity"/>
    <property type="evidence" value="ECO:0007669"/>
    <property type="project" value="UniProtKB-KW"/>
</dbReference>
<feature type="compositionally biased region" description="Basic and acidic residues" evidence="6">
    <location>
        <begin position="158"/>
        <end position="172"/>
    </location>
</feature>
<dbReference type="SMART" id="SM00653">
    <property type="entry name" value="eIF2B_5"/>
    <property type="match status" value="1"/>
</dbReference>
<dbReference type="GO" id="GO:0071074">
    <property type="term" value="F:eukaryotic initiation factor eIF2 binding"/>
    <property type="evidence" value="ECO:0007669"/>
    <property type="project" value="TreeGrafter"/>
</dbReference>
<evidence type="ECO:0000256" key="5">
    <source>
        <dbReference type="ARBA" id="ARBA00023134"/>
    </source>
</evidence>
<dbReference type="GO" id="GO:0005525">
    <property type="term" value="F:GTP binding"/>
    <property type="evidence" value="ECO:0007669"/>
    <property type="project" value="UniProtKB-KW"/>
</dbReference>
<dbReference type="PROSITE" id="PS51363">
    <property type="entry name" value="W2"/>
    <property type="match status" value="1"/>
</dbReference>
<protein>
    <recommendedName>
        <fullName evidence="7">W2 domain-containing protein</fullName>
    </recommendedName>
</protein>
<dbReference type="SUPFAM" id="SSF75689">
    <property type="entry name" value="Zinc-binding domain of translation initiation factor 2 beta"/>
    <property type="match status" value="1"/>
</dbReference>
<dbReference type="SUPFAM" id="SSF48371">
    <property type="entry name" value="ARM repeat"/>
    <property type="match status" value="1"/>
</dbReference>
<evidence type="ECO:0000313" key="8">
    <source>
        <dbReference type="EMBL" id="CEM50181.1"/>
    </source>
</evidence>
<reference evidence="8" key="1">
    <citation type="submission" date="2014-11" db="EMBL/GenBank/DDBJ databases">
        <authorList>
            <person name="Otto D Thomas"/>
            <person name="Naeem Raeece"/>
        </authorList>
    </citation>
    <scope>NUCLEOTIDE SEQUENCE</scope>
</reference>
<dbReference type="PANTHER" id="PTHR23001:SF7">
    <property type="entry name" value="EUKARYOTIC TRANSLATION INITIATION FACTOR 5"/>
    <property type="match status" value="1"/>
</dbReference>
<accession>A0A0G4I000</accession>
<dbReference type="GO" id="GO:0005829">
    <property type="term" value="C:cytosol"/>
    <property type="evidence" value="ECO:0007669"/>
    <property type="project" value="TreeGrafter"/>
</dbReference>
<evidence type="ECO:0000256" key="6">
    <source>
        <dbReference type="SAM" id="MobiDB-lite"/>
    </source>
</evidence>
<dbReference type="InterPro" id="IPR002735">
    <property type="entry name" value="Transl_init_fac_IF2/IF5_dom"/>
</dbReference>
<feature type="region of interest" description="Disordered" evidence="6">
    <location>
        <begin position="140"/>
        <end position="267"/>
    </location>
</feature>
<proteinExistence type="inferred from homology"/>
<keyword evidence="3" id="KW-0547">Nucleotide-binding</keyword>
<evidence type="ECO:0000256" key="2">
    <source>
        <dbReference type="ARBA" id="ARBA00022540"/>
    </source>
</evidence>
<keyword evidence="4" id="KW-0648">Protein biosynthesis</keyword>
<sequence>MINIPSTKDDPNYRYKMPKLVAKIEGRGNGIKTNIVNMADIARSLKRPPSYTTKWFGCELGAQSNWFDKEEKAIVNGAHNQAELADILDKFIAKYVLCPNCELPEIDLVVSKGGMISCKCNACGHRGDLDSAHRLAVFIAKNPPDGSDGTMGKKSKKTKEERAAERAAKQRADAGLGDGSDVEEEDEKAKKKKKKKDKAGDEDAAGDEKKAKKDKKEKKEKKEKKAKKTSSEGSDDAGDEETHAAASTEGTTKKKKKGKKDKEVDDEGVMTNERLSFTSAEIIDVVARIQSTCKEYIATTGSLGVDEFFQEVRLLQVAQDFDSRLRFFVVLCALFGSDPKDGEKEKEDEEGLVFTIKAVKSKMNFVKRVVDKTLSPDSLLQALEAFCFLHRPGAFQKGPKAPATLSLVVKELYDEDVLSEKAIMKFYKPVTSKELEAETKERLAEGVTEEEEKILREGHLQGLEAVKPLLEWFAAQSDDSDDDDDEDDEDEEEETGVVNGPAKKSLGTRGGGAKIGNGAEADGAGTSASTPAQMEVDSGEEDVDIDDI</sequence>
<evidence type="ECO:0000256" key="4">
    <source>
        <dbReference type="ARBA" id="ARBA00022917"/>
    </source>
</evidence>
<evidence type="ECO:0000256" key="3">
    <source>
        <dbReference type="ARBA" id="ARBA00022741"/>
    </source>
</evidence>
<evidence type="ECO:0000259" key="7">
    <source>
        <dbReference type="PROSITE" id="PS51363"/>
    </source>
</evidence>
<dbReference type="SUPFAM" id="SSF100966">
    <property type="entry name" value="Translation initiation factor 2 beta, aIF2beta, N-terminal domain"/>
    <property type="match status" value="1"/>
</dbReference>